<accession>A0ABX4YGV5</accession>
<name>A0ABX4YGV5_9LEPT</name>
<protein>
    <submittedName>
        <fullName evidence="2">Uncharacterized protein</fullName>
    </submittedName>
</protein>
<evidence type="ECO:0000313" key="2">
    <source>
        <dbReference type="EMBL" id="PNV74498.1"/>
    </source>
</evidence>
<proteinExistence type="predicted"/>
<sequence>MPIVQETFTWALEDGEYTPEGVAVMIPDPPGTGGIVSKTGELGTAVGCVPEFELPNKTPNNNPTDRESFELSTGKSRGLKIGLVKQASRKRKQAKIRKPIETIRNVGIGCPDRKGGRKDFDRSFIVSLAPSPSIRQAIFAAYSDIA</sequence>
<evidence type="ECO:0000313" key="3">
    <source>
        <dbReference type="Proteomes" id="UP000094669"/>
    </source>
</evidence>
<organism evidence="2 3">
    <name type="scientific">Leptospira inadai serovar Lyme</name>
    <dbReference type="NCBI Taxonomy" id="293084"/>
    <lineage>
        <taxon>Bacteria</taxon>
        <taxon>Pseudomonadati</taxon>
        <taxon>Spirochaetota</taxon>
        <taxon>Spirochaetia</taxon>
        <taxon>Leptospirales</taxon>
        <taxon>Leptospiraceae</taxon>
        <taxon>Leptospira</taxon>
    </lineage>
</organism>
<dbReference type="EMBL" id="MCRM02000013">
    <property type="protein sequence ID" value="PNV74498.1"/>
    <property type="molecule type" value="Genomic_DNA"/>
</dbReference>
<comment type="caution">
    <text evidence="2">The sequence shown here is derived from an EMBL/GenBank/DDBJ whole genome shotgun (WGS) entry which is preliminary data.</text>
</comment>
<dbReference type="Proteomes" id="UP000094669">
    <property type="component" value="Unassembled WGS sequence"/>
</dbReference>
<feature type="region of interest" description="Disordered" evidence="1">
    <location>
        <begin position="51"/>
        <end position="74"/>
    </location>
</feature>
<gene>
    <name evidence="2" type="ORF">BES34_013220</name>
</gene>
<keyword evidence="3" id="KW-1185">Reference proteome</keyword>
<evidence type="ECO:0000256" key="1">
    <source>
        <dbReference type="SAM" id="MobiDB-lite"/>
    </source>
</evidence>
<reference evidence="2" key="1">
    <citation type="submission" date="2018-01" db="EMBL/GenBank/DDBJ databases">
        <title>Genomic characterization of Leptospira inadai serogroup Lyme isolated from captured rat in Brazil and comparative analysis with human reference strain.</title>
        <authorList>
            <person name="Moreno L.Z."/>
            <person name="Loureiro A.P."/>
            <person name="Miraglia F."/>
            <person name="Kremer F.S."/>
            <person name="Eslabao M.R."/>
            <person name="Dellagostin O.A."/>
            <person name="Lilenbaum W."/>
            <person name="Moreno A.M."/>
        </authorList>
    </citation>
    <scope>NUCLEOTIDE SEQUENCE [LARGE SCALE GENOMIC DNA]</scope>
    <source>
        <strain evidence="2">M34/99</strain>
    </source>
</reference>